<gene>
    <name evidence="1" type="ORF">BB934_13950</name>
</gene>
<sequence length="65" mass="7258">MGSSSRKLTVEQVLEARLCYMVGDWQWSKLARKFGVDSGTIKNAAKGVTYRDLPMPPKRGESLGR</sequence>
<organism evidence="1">
    <name type="scientific">Microvirga ossetica</name>
    <dbReference type="NCBI Taxonomy" id="1882682"/>
    <lineage>
        <taxon>Bacteria</taxon>
        <taxon>Pseudomonadati</taxon>
        <taxon>Pseudomonadota</taxon>
        <taxon>Alphaproteobacteria</taxon>
        <taxon>Hyphomicrobiales</taxon>
        <taxon>Methylobacteriaceae</taxon>
        <taxon>Microvirga</taxon>
    </lineage>
</organism>
<name>A0A1B2EGV6_9HYPH</name>
<dbReference type="KEGG" id="moc:BB934_13950"/>
<evidence type="ECO:0000313" key="1">
    <source>
        <dbReference type="EMBL" id="ANY79179.1"/>
    </source>
</evidence>
<accession>A0A1B2EGV6</accession>
<proteinExistence type="predicted"/>
<dbReference type="AlphaFoldDB" id="A0A1B2EGV6"/>
<reference evidence="1" key="1">
    <citation type="submission" date="2016-07" db="EMBL/GenBank/DDBJ databases">
        <title>Microvirga ossetica sp. nov. a new species of rhizobia isolated from root nodules of the legume species Vicia alpestris Steven originated from North Ossetia region in the Caucasus.</title>
        <authorList>
            <person name="Safronova V.I."/>
            <person name="Kuznetsova I.G."/>
            <person name="Sazanova A.L."/>
            <person name="Belimov A."/>
            <person name="Andronov E."/>
            <person name="Osledkin Y.S."/>
            <person name="Onishchuk O.P."/>
            <person name="Kurchak O.N."/>
            <person name="Shaposhnikov A.I."/>
            <person name="Willems A."/>
            <person name="Tikhonovich I.A."/>
        </authorList>
    </citation>
    <scope>NUCLEOTIDE SEQUENCE [LARGE SCALE GENOMIC DNA]</scope>
    <source>
        <strain evidence="1">V5/3M</strain>
    </source>
</reference>
<dbReference type="EMBL" id="CP016616">
    <property type="protein sequence ID" value="ANY79179.1"/>
    <property type="molecule type" value="Genomic_DNA"/>
</dbReference>
<protein>
    <recommendedName>
        <fullName evidence="2">Transposase</fullName>
    </recommendedName>
</protein>
<evidence type="ECO:0008006" key="2">
    <source>
        <dbReference type="Google" id="ProtNLM"/>
    </source>
</evidence>